<accession>A0A4V6I765</accession>
<dbReference type="Proteomes" id="UP000298663">
    <property type="component" value="Chromosome X"/>
</dbReference>
<evidence type="ECO:0000313" key="2">
    <source>
        <dbReference type="Proteomes" id="UP000298663"/>
    </source>
</evidence>
<name>A0A4V6I765_STECR</name>
<organism evidence="1 2">
    <name type="scientific">Steinernema carpocapsae</name>
    <name type="common">Entomopathogenic nematode</name>
    <dbReference type="NCBI Taxonomy" id="34508"/>
    <lineage>
        <taxon>Eukaryota</taxon>
        <taxon>Metazoa</taxon>
        <taxon>Ecdysozoa</taxon>
        <taxon>Nematoda</taxon>
        <taxon>Chromadorea</taxon>
        <taxon>Rhabditida</taxon>
        <taxon>Tylenchina</taxon>
        <taxon>Panagrolaimomorpha</taxon>
        <taxon>Strongyloidoidea</taxon>
        <taxon>Steinernematidae</taxon>
        <taxon>Steinernema</taxon>
    </lineage>
</organism>
<dbReference type="EMBL" id="CM016762">
    <property type="protein sequence ID" value="TMS32893.1"/>
    <property type="molecule type" value="Genomic_DNA"/>
</dbReference>
<reference evidence="1 2" key="2">
    <citation type="journal article" date="2019" name="G3 (Bethesda)">
        <title>Hybrid Assembly of the Genome of the Entomopathogenic Nematode Steinernema carpocapsae Identifies the X-Chromosome.</title>
        <authorList>
            <person name="Serra L."/>
            <person name="Macchietto M."/>
            <person name="Macias-Munoz A."/>
            <person name="McGill C.J."/>
            <person name="Rodriguez I.M."/>
            <person name="Rodriguez B."/>
            <person name="Murad R."/>
            <person name="Mortazavi A."/>
        </authorList>
    </citation>
    <scope>NUCLEOTIDE SEQUENCE [LARGE SCALE GENOMIC DNA]</scope>
    <source>
        <strain evidence="1 2">ALL</strain>
    </source>
</reference>
<reference evidence="1 2" key="1">
    <citation type="journal article" date="2015" name="Genome Biol.">
        <title>Comparative genomics of Steinernema reveals deeply conserved gene regulatory networks.</title>
        <authorList>
            <person name="Dillman A.R."/>
            <person name="Macchietto M."/>
            <person name="Porter C.F."/>
            <person name="Rogers A."/>
            <person name="Williams B."/>
            <person name="Antoshechkin I."/>
            <person name="Lee M.M."/>
            <person name="Goodwin Z."/>
            <person name="Lu X."/>
            <person name="Lewis E.E."/>
            <person name="Goodrich-Blair H."/>
            <person name="Stock S.P."/>
            <person name="Adams B.J."/>
            <person name="Sternberg P.W."/>
            <person name="Mortazavi A."/>
        </authorList>
    </citation>
    <scope>NUCLEOTIDE SEQUENCE [LARGE SCALE GENOMIC DNA]</scope>
    <source>
        <strain evidence="1 2">ALL</strain>
    </source>
</reference>
<proteinExistence type="predicted"/>
<keyword evidence="2" id="KW-1185">Reference proteome</keyword>
<gene>
    <name evidence="1" type="ORF">L596_000687</name>
</gene>
<sequence>MSCSAYQLATERRFALQFSLLFDSLLTNASPPWRVYSRSPQYISSATVYPSFSQFSPAIVFTPVQSPLGLPPVDSTPAASYFGSVGHLMPTRSS</sequence>
<evidence type="ECO:0000313" key="1">
    <source>
        <dbReference type="EMBL" id="TMS32893.1"/>
    </source>
</evidence>
<dbReference type="EMBL" id="AZBU02000001">
    <property type="protein sequence ID" value="TMS32893.1"/>
    <property type="molecule type" value="Genomic_DNA"/>
</dbReference>
<comment type="caution">
    <text evidence="1">The sequence shown here is derived from an EMBL/GenBank/DDBJ whole genome shotgun (WGS) entry which is preliminary data.</text>
</comment>
<protein>
    <submittedName>
        <fullName evidence="1">Uncharacterized protein</fullName>
    </submittedName>
</protein>
<dbReference type="AlphaFoldDB" id="A0A4V6I765"/>